<evidence type="ECO:0000256" key="2">
    <source>
        <dbReference type="ARBA" id="ARBA00007131"/>
    </source>
</evidence>
<evidence type="ECO:0000313" key="7">
    <source>
        <dbReference type="Proteomes" id="UP000179880"/>
    </source>
</evidence>
<keyword evidence="3" id="KW-0808">Transferase</keyword>
<dbReference type="SMART" id="SM00861">
    <property type="entry name" value="Transket_pyr"/>
    <property type="match status" value="1"/>
</dbReference>
<dbReference type="Gene3D" id="3.40.50.970">
    <property type="match status" value="1"/>
</dbReference>
<evidence type="ECO:0000313" key="6">
    <source>
        <dbReference type="EMBL" id="OGI81359.1"/>
    </source>
</evidence>
<reference evidence="6 7" key="1">
    <citation type="journal article" date="2016" name="Nat. Commun.">
        <title>Thousands of microbial genomes shed light on interconnected biogeochemical processes in an aquifer system.</title>
        <authorList>
            <person name="Anantharaman K."/>
            <person name="Brown C.T."/>
            <person name="Hug L.A."/>
            <person name="Sharon I."/>
            <person name="Castelle C.J."/>
            <person name="Probst A.J."/>
            <person name="Thomas B.C."/>
            <person name="Singh A."/>
            <person name="Wilkins M.J."/>
            <person name="Karaoz U."/>
            <person name="Brodie E.L."/>
            <person name="Williams K.H."/>
            <person name="Hubbard S.S."/>
            <person name="Banfield J.F."/>
        </authorList>
    </citation>
    <scope>NUCLEOTIDE SEQUENCE [LARGE SCALE GENOMIC DNA]</scope>
</reference>
<dbReference type="FunFam" id="3.40.50.970:FF:000129">
    <property type="entry name" value="Transketolase"/>
    <property type="match status" value="1"/>
</dbReference>
<dbReference type="AlphaFoldDB" id="A0A1F6WHJ8"/>
<protein>
    <submittedName>
        <fullName evidence="6">Transketolase</fullName>
    </submittedName>
</protein>
<name>A0A1F6WHJ8_9BACT</name>
<dbReference type="Pfam" id="PF02779">
    <property type="entry name" value="Transket_pyr"/>
    <property type="match status" value="1"/>
</dbReference>
<dbReference type="InterPro" id="IPR033248">
    <property type="entry name" value="Transketolase_C"/>
</dbReference>
<evidence type="ECO:0000259" key="5">
    <source>
        <dbReference type="SMART" id="SM00861"/>
    </source>
</evidence>
<dbReference type="CDD" id="cd07033">
    <property type="entry name" value="TPP_PYR_DXS_TK_like"/>
    <property type="match status" value="1"/>
</dbReference>
<dbReference type="InterPro" id="IPR005475">
    <property type="entry name" value="Transketolase-like_Pyr-bd"/>
</dbReference>
<gene>
    <name evidence="6" type="ORF">A3B93_01190</name>
</gene>
<evidence type="ECO:0000256" key="1">
    <source>
        <dbReference type="ARBA" id="ARBA00001964"/>
    </source>
</evidence>
<dbReference type="Gene3D" id="3.40.50.920">
    <property type="match status" value="1"/>
</dbReference>
<dbReference type="EMBL" id="MFUH01000032">
    <property type="protein sequence ID" value="OGI81359.1"/>
    <property type="molecule type" value="Genomic_DNA"/>
</dbReference>
<proteinExistence type="inferred from homology"/>
<dbReference type="SUPFAM" id="SSF52922">
    <property type="entry name" value="TK C-terminal domain-like"/>
    <property type="match status" value="1"/>
</dbReference>
<dbReference type="PANTHER" id="PTHR43825">
    <property type="entry name" value="PYRUVATE DEHYDROGENASE E1 COMPONENT"/>
    <property type="match status" value="1"/>
</dbReference>
<comment type="caution">
    <text evidence="6">The sequence shown here is derived from an EMBL/GenBank/DDBJ whole genome shotgun (WGS) entry which is preliminary data.</text>
</comment>
<dbReference type="PROSITE" id="PS00802">
    <property type="entry name" value="TRANSKETOLASE_2"/>
    <property type="match status" value="1"/>
</dbReference>
<comment type="cofactor">
    <cofactor evidence="1">
        <name>thiamine diphosphate</name>
        <dbReference type="ChEBI" id="CHEBI:58937"/>
    </cofactor>
</comment>
<organism evidence="6 7">
    <name type="scientific">Candidatus Nomurabacteria bacterium RIFCSPHIGHO2_02_FULL_42_24</name>
    <dbReference type="NCBI Taxonomy" id="1801757"/>
    <lineage>
        <taxon>Bacteria</taxon>
        <taxon>Candidatus Nomuraibacteriota</taxon>
    </lineage>
</organism>
<evidence type="ECO:0000256" key="4">
    <source>
        <dbReference type="ARBA" id="ARBA00023052"/>
    </source>
</evidence>
<dbReference type="InterPro" id="IPR009014">
    <property type="entry name" value="Transketo_C/PFOR_II"/>
</dbReference>
<dbReference type="InterPro" id="IPR051157">
    <property type="entry name" value="PDH/Transketolase"/>
</dbReference>
<accession>A0A1F6WHJ8</accession>
<dbReference type="PANTHER" id="PTHR43825:SF1">
    <property type="entry name" value="TRANSKETOLASE-LIKE PYRIMIDINE-BINDING DOMAIN-CONTAINING PROTEIN"/>
    <property type="match status" value="1"/>
</dbReference>
<dbReference type="GO" id="GO:0016740">
    <property type="term" value="F:transferase activity"/>
    <property type="evidence" value="ECO:0007669"/>
    <property type="project" value="UniProtKB-KW"/>
</dbReference>
<sequence length="313" mass="33576">MEMKPTRDGYGTGLVKAGEENPNVVVLCADLAESTRSLEFKEHFSARFIEIGVAEQNLALVASGMANYGKIPFISSYAVFSPGRNNEQIRTSVCINNVPVKIAGAHAGVSVGPDGATHQALEDIALMRVIPQMTVLVPCDALEAEKATLAAARYPGPVYIRFGREKSPIITTSDTPFEIGKALVLREGKDVAIIACGILVYNALAVAHELAKKGIEVMVINNHTVKPLDEEVLVRAARQCGAVVTVEEHQIAGGMGSAVAELLARKYPAPIEFIGMNDKFGESGTSEELIERYGMGINSIKEAVEKVIKRKSI</sequence>
<keyword evidence="4" id="KW-0786">Thiamine pyrophosphate</keyword>
<dbReference type="Proteomes" id="UP000179880">
    <property type="component" value="Unassembled WGS sequence"/>
</dbReference>
<dbReference type="Pfam" id="PF02780">
    <property type="entry name" value="Transketolase_C"/>
    <property type="match status" value="1"/>
</dbReference>
<feature type="domain" description="Transketolase-like pyrimidine-binding" evidence="5">
    <location>
        <begin position="4"/>
        <end position="169"/>
    </location>
</feature>
<comment type="similarity">
    <text evidence="2">Belongs to the transketolase family.</text>
</comment>
<dbReference type="SUPFAM" id="SSF52518">
    <property type="entry name" value="Thiamin diphosphate-binding fold (THDP-binding)"/>
    <property type="match status" value="1"/>
</dbReference>
<evidence type="ECO:0000256" key="3">
    <source>
        <dbReference type="ARBA" id="ARBA00022679"/>
    </source>
</evidence>
<dbReference type="InterPro" id="IPR029061">
    <property type="entry name" value="THDP-binding"/>
</dbReference>
<dbReference type="InterPro" id="IPR020826">
    <property type="entry name" value="Transketolase_BS"/>
</dbReference>